<dbReference type="InterPro" id="IPR009009">
    <property type="entry name" value="RlpA-like_DPBB"/>
</dbReference>
<dbReference type="RefSeq" id="WP_377980245.1">
    <property type="nucleotide sequence ID" value="NZ_JBBKXX010000001.1"/>
</dbReference>
<evidence type="ECO:0000313" key="6">
    <source>
        <dbReference type="EMBL" id="MFD3407842.1"/>
    </source>
</evidence>
<dbReference type="CDD" id="cd22268">
    <property type="entry name" value="DPBB_RlpA-like"/>
    <property type="match status" value="1"/>
</dbReference>
<dbReference type="Pfam" id="PF03330">
    <property type="entry name" value="DPBB_1"/>
    <property type="match status" value="1"/>
</dbReference>
<organism evidence="6 7">
    <name type="scientific">Aquirufa esocilacus</name>
    <dbReference type="NCBI Taxonomy" id="3096513"/>
    <lineage>
        <taxon>Bacteria</taxon>
        <taxon>Pseudomonadati</taxon>
        <taxon>Bacteroidota</taxon>
        <taxon>Cytophagia</taxon>
        <taxon>Cytophagales</taxon>
        <taxon>Flectobacillaceae</taxon>
        <taxon>Aquirufa</taxon>
    </lineage>
</organism>
<reference evidence="6 7" key="1">
    <citation type="submission" date="2024-03" db="EMBL/GenBank/DDBJ databases">
        <title>Aquirufa genome sequencing.</title>
        <authorList>
            <person name="Pitt A."/>
            <person name="Hahn M.W."/>
        </authorList>
    </citation>
    <scope>NUCLEOTIDE SEQUENCE [LARGE SCALE GENOMIC DNA]</scope>
    <source>
        <strain evidence="6 7">HETE-83D</strain>
    </source>
</reference>
<dbReference type="InterPro" id="IPR012997">
    <property type="entry name" value="RplA"/>
</dbReference>
<feature type="chain" id="PRO_5044901714" description="Probable endolytic peptidoglycan transglycosylase RlpA" evidence="3">
    <location>
        <begin position="22"/>
        <end position="172"/>
    </location>
</feature>
<feature type="domain" description="RlpA-like protein double-psi beta-barrel" evidence="5">
    <location>
        <begin position="29"/>
        <end position="116"/>
    </location>
</feature>
<comment type="similarity">
    <text evidence="3 4">Belongs to the RlpA family.</text>
</comment>
<dbReference type="NCBIfam" id="TIGR00413">
    <property type="entry name" value="rlpA"/>
    <property type="match status" value="1"/>
</dbReference>
<keyword evidence="7" id="KW-1185">Reference proteome</keyword>
<comment type="function">
    <text evidence="3">Lytic transglycosylase with a strong preference for naked glycan strands that lack stem peptides.</text>
</comment>
<accession>A0ABW6DGL0</accession>
<keyword evidence="2 3" id="KW-0961">Cell wall biogenesis/degradation</keyword>
<protein>
    <recommendedName>
        <fullName evidence="3">Probable endolytic peptidoglycan transglycosylase RlpA</fullName>
        <ecNumber evidence="3">4.2.2.-</ecNumber>
    </recommendedName>
</protein>
<evidence type="ECO:0000256" key="3">
    <source>
        <dbReference type="HAMAP-Rule" id="MF_02071"/>
    </source>
</evidence>
<sequence length="172" mass="19665" precursor="true">MIKILSIILLIFASLPLNTFSQDLGDEKVGIASYYATFFYGRKTSSGERLNKTDLTAAHRKFPFNTLVEVTNLGNRKAVIVRINDRGPYSKGRIIDLSHAAAKQIGLTKAGLARVNIKVVGFENELMLIPYQKLSLESTPKFSRNFYQKSRLKYKTHYKIKKNVKHKKYIKH</sequence>
<dbReference type="Proteomes" id="UP001598019">
    <property type="component" value="Unassembled WGS sequence"/>
</dbReference>
<dbReference type="InterPro" id="IPR034718">
    <property type="entry name" value="RlpA"/>
</dbReference>
<dbReference type="PANTHER" id="PTHR34183:SF1">
    <property type="entry name" value="ENDOLYTIC PEPTIDOGLYCAN TRANSGLYCOSYLASE RLPA"/>
    <property type="match status" value="1"/>
</dbReference>
<name>A0ABW6DGL0_9BACT</name>
<dbReference type="Gene3D" id="2.40.40.10">
    <property type="entry name" value="RlpA-like domain"/>
    <property type="match status" value="1"/>
</dbReference>
<gene>
    <name evidence="3" type="primary">rlpA</name>
    <name evidence="6" type="ORF">SKC37_04180</name>
</gene>
<comment type="caution">
    <text evidence="6">The sequence shown here is derived from an EMBL/GenBank/DDBJ whole genome shotgun (WGS) entry which is preliminary data.</text>
</comment>
<dbReference type="SUPFAM" id="SSF50685">
    <property type="entry name" value="Barwin-like endoglucanases"/>
    <property type="match status" value="1"/>
</dbReference>
<feature type="signal peptide" evidence="3">
    <location>
        <begin position="1"/>
        <end position="21"/>
    </location>
</feature>
<evidence type="ECO:0000259" key="5">
    <source>
        <dbReference type="Pfam" id="PF03330"/>
    </source>
</evidence>
<evidence type="ECO:0000256" key="2">
    <source>
        <dbReference type="ARBA" id="ARBA00023316"/>
    </source>
</evidence>
<dbReference type="EC" id="4.2.2.-" evidence="3"/>
<keyword evidence="3" id="KW-0732">Signal</keyword>
<proteinExistence type="inferred from homology"/>
<dbReference type="InterPro" id="IPR036908">
    <property type="entry name" value="RlpA-like_sf"/>
</dbReference>
<dbReference type="EMBL" id="JBBKXX010000001">
    <property type="protein sequence ID" value="MFD3407842.1"/>
    <property type="molecule type" value="Genomic_DNA"/>
</dbReference>
<evidence type="ECO:0000256" key="1">
    <source>
        <dbReference type="ARBA" id="ARBA00023239"/>
    </source>
</evidence>
<evidence type="ECO:0000313" key="7">
    <source>
        <dbReference type="Proteomes" id="UP001598019"/>
    </source>
</evidence>
<dbReference type="HAMAP" id="MF_02071">
    <property type="entry name" value="RlpA"/>
    <property type="match status" value="1"/>
</dbReference>
<dbReference type="PANTHER" id="PTHR34183">
    <property type="entry name" value="ENDOLYTIC PEPTIDOGLYCAN TRANSGLYCOSYLASE RLPA"/>
    <property type="match status" value="1"/>
</dbReference>
<keyword evidence="1 3" id="KW-0456">Lyase</keyword>
<evidence type="ECO:0000256" key="4">
    <source>
        <dbReference type="RuleBase" id="RU003495"/>
    </source>
</evidence>